<dbReference type="InterPro" id="IPR013708">
    <property type="entry name" value="Shikimate_DH-bd_N"/>
</dbReference>
<organism evidence="5 6">
    <name type="scientific">Gangjinia marincola</name>
    <dbReference type="NCBI Taxonomy" id="578463"/>
    <lineage>
        <taxon>Bacteria</taxon>
        <taxon>Pseudomonadati</taxon>
        <taxon>Bacteroidota</taxon>
        <taxon>Flavobacteriia</taxon>
        <taxon>Flavobacteriales</taxon>
        <taxon>Flavobacteriaceae</taxon>
        <taxon>Gangjinia</taxon>
    </lineage>
</organism>
<protein>
    <submittedName>
        <fullName evidence="5">Shikimate dehydrogenase</fullName>
    </submittedName>
</protein>
<dbReference type="Pfam" id="PF08501">
    <property type="entry name" value="Shikimate_dh_N"/>
    <property type="match status" value="1"/>
</dbReference>
<comment type="caution">
    <text evidence="5">The sequence shown here is derived from an EMBL/GenBank/DDBJ whole genome shotgun (WGS) entry which is preliminary data.</text>
</comment>
<dbReference type="Gene3D" id="3.40.50.720">
    <property type="entry name" value="NAD(P)-binding Rossmann-like Domain"/>
    <property type="match status" value="1"/>
</dbReference>
<sequence>MNKYGLIGKDVSYSYSKQHFEQKFTAEDIKATYQNFDISDIGGVQQIFNIETDLKGLNVTIPYKEKIIPFLDELDETAQKIGAVNTIKLLPGGKRIGYNTDAFGFIKSIFPLLRNQHTNALVLGTGGASKAIMHCLNSLGIQGKQVSRTPEAHQCSYDQLDEKIMTSHYLIINCTPLGTAPNTGQCPDIPYKFISHKHFLFDLIYNPPITKFLALGKQLGAQISNGQKMLEFQAEQSWDIWNS</sequence>
<keyword evidence="6" id="KW-1185">Reference proteome</keyword>
<dbReference type="SUPFAM" id="SSF53223">
    <property type="entry name" value="Aminoacid dehydrogenase-like, N-terminal domain"/>
    <property type="match status" value="1"/>
</dbReference>
<evidence type="ECO:0000259" key="4">
    <source>
        <dbReference type="Pfam" id="PF08501"/>
    </source>
</evidence>
<evidence type="ECO:0000256" key="3">
    <source>
        <dbReference type="ARBA" id="ARBA00023141"/>
    </source>
</evidence>
<feature type="domain" description="Shikimate dehydrogenase substrate binding N-terminal" evidence="4">
    <location>
        <begin position="6"/>
        <end position="87"/>
    </location>
</feature>
<gene>
    <name evidence="5" type="ORF">GCM10009117_21930</name>
</gene>
<dbReference type="InterPro" id="IPR046346">
    <property type="entry name" value="Aminoacid_DH-like_N_sf"/>
</dbReference>
<reference evidence="5 6" key="1">
    <citation type="journal article" date="2019" name="Int. J. Syst. Evol. Microbiol.">
        <title>The Global Catalogue of Microorganisms (GCM) 10K type strain sequencing project: providing services to taxonomists for standard genome sequencing and annotation.</title>
        <authorList>
            <consortium name="The Broad Institute Genomics Platform"/>
            <consortium name="The Broad Institute Genome Sequencing Center for Infectious Disease"/>
            <person name="Wu L."/>
            <person name="Ma J."/>
        </authorList>
    </citation>
    <scope>NUCLEOTIDE SEQUENCE [LARGE SCALE GENOMIC DNA]</scope>
    <source>
        <strain evidence="5 6">JCM 16082</strain>
    </source>
</reference>
<evidence type="ECO:0000313" key="5">
    <source>
        <dbReference type="EMBL" id="GAA0873046.1"/>
    </source>
</evidence>
<evidence type="ECO:0000256" key="2">
    <source>
        <dbReference type="ARBA" id="ARBA00023002"/>
    </source>
</evidence>
<dbReference type="EMBL" id="BAAAFG010000016">
    <property type="protein sequence ID" value="GAA0873046.1"/>
    <property type="molecule type" value="Genomic_DNA"/>
</dbReference>
<comment type="pathway">
    <text evidence="1">Metabolic intermediate biosynthesis; chorismate biosynthesis; chorismate from D-erythrose 4-phosphate and phosphoenolpyruvate: step 4/7.</text>
</comment>
<dbReference type="PANTHER" id="PTHR21089">
    <property type="entry name" value="SHIKIMATE DEHYDROGENASE"/>
    <property type="match status" value="1"/>
</dbReference>
<dbReference type="SUPFAM" id="SSF51735">
    <property type="entry name" value="NAD(P)-binding Rossmann-fold domains"/>
    <property type="match status" value="1"/>
</dbReference>
<keyword evidence="3" id="KW-0028">Amino-acid biosynthesis</keyword>
<accession>A0ABN1MIL2</accession>
<keyword evidence="2" id="KW-0560">Oxidoreductase</keyword>
<dbReference type="Proteomes" id="UP001500507">
    <property type="component" value="Unassembled WGS sequence"/>
</dbReference>
<dbReference type="Gene3D" id="3.40.50.10860">
    <property type="entry name" value="Leucine Dehydrogenase, chain A, domain 1"/>
    <property type="match status" value="1"/>
</dbReference>
<dbReference type="PANTHER" id="PTHR21089:SF1">
    <property type="entry name" value="BIFUNCTIONAL 3-DEHYDROQUINATE DEHYDRATASE_SHIKIMATE DEHYDROGENASE, CHLOROPLASTIC"/>
    <property type="match status" value="1"/>
</dbReference>
<dbReference type="CDD" id="cd01065">
    <property type="entry name" value="NAD_bind_Shikimate_DH"/>
    <property type="match status" value="1"/>
</dbReference>
<proteinExistence type="predicted"/>
<dbReference type="InterPro" id="IPR036291">
    <property type="entry name" value="NAD(P)-bd_dom_sf"/>
</dbReference>
<name>A0ABN1MIL2_9FLAO</name>
<evidence type="ECO:0000313" key="6">
    <source>
        <dbReference type="Proteomes" id="UP001500507"/>
    </source>
</evidence>
<evidence type="ECO:0000256" key="1">
    <source>
        <dbReference type="ARBA" id="ARBA00004871"/>
    </source>
</evidence>
<keyword evidence="3" id="KW-0057">Aromatic amino acid biosynthesis</keyword>
<dbReference type="RefSeq" id="WP_343767482.1">
    <property type="nucleotide sequence ID" value="NZ_BAAAFG010000016.1"/>
</dbReference>
<dbReference type="InterPro" id="IPR022893">
    <property type="entry name" value="Shikimate_DH_fam"/>
</dbReference>